<evidence type="ECO:0000313" key="1">
    <source>
        <dbReference type="EMBL" id="AYF30614.1"/>
    </source>
</evidence>
<organism evidence="1 2">
    <name type="scientific">Micromonospora tulbaghiae</name>
    <dbReference type="NCBI Taxonomy" id="479978"/>
    <lineage>
        <taxon>Bacteria</taxon>
        <taxon>Bacillati</taxon>
        <taxon>Actinomycetota</taxon>
        <taxon>Actinomycetes</taxon>
        <taxon>Micromonosporales</taxon>
        <taxon>Micromonosporaceae</taxon>
        <taxon>Micromonospora</taxon>
    </lineage>
</organism>
<dbReference type="GO" id="GO:0005198">
    <property type="term" value="F:structural molecule activity"/>
    <property type="evidence" value="ECO:0007669"/>
    <property type="project" value="InterPro"/>
</dbReference>
<accession>A0A386WW37</accession>
<sequence>MPVSRTLAEDLARVLVELYAAAETQLAIDIARRLSEGIDSPDWADRKLTALGTLRRWAEQLLRRLNGAMADEVAQAIVLAYIRGGNAAMQELARLQSTHPEWIRLAGVTSVSPALQETITAQTALTAAALAQVSVALPGVEASQSLAFSLVSKLQGTHLRILRWDLDAYREVVARASQDVLLGTATRRRAAQVAWERLLSRGVTGFVDKSGRNWELASYVEMAVRTTVAQAAVQGHLDRLGAAGLDLVIVSDSPQECIKCRPWEGKVLARVGVGARTLKVPHTTRAGQMVTVEVAGSVAEAIAAGLMHPSCRHSLSAYLPGITRAPTNTEDPEGDRARQHLRYLERQVRSWKLRQEAVIDPAAAKTAGAKVRAYQARIRAHVAATGLIRQPAREQIGAAR</sequence>
<proteinExistence type="predicted"/>
<dbReference type="KEGG" id="mtua:CSH63_24855"/>
<protein>
    <submittedName>
        <fullName evidence="1">Minor capsid protein</fullName>
    </submittedName>
</protein>
<gene>
    <name evidence="1" type="ORF">CSH63_24855</name>
</gene>
<dbReference type="AlphaFoldDB" id="A0A386WW37"/>
<dbReference type="Pfam" id="PF06152">
    <property type="entry name" value="Phage_min_cap2"/>
    <property type="match status" value="1"/>
</dbReference>
<dbReference type="Proteomes" id="UP000267804">
    <property type="component" value="Chromosome"/>
</dbReference>
<dbReference type="RefSeq" id="WP_120572320.1">
    <property type="nucleotide sequence ID" value="NZ_CP024087.1"/>
</dbReference>
<dbReference type="EMBL" id="CP024087">
    <property type="protein sequence ID" value="AYF30614.1"/>
    <property type="molecule type" value="Genomic_DNA"/>
</dbReference>
<dbReference type="InterPro" id="IPR009319">
    <property type="entry name" value="Phage_A118_VSP1"/>
</dbReference>
<evidence type="ECO:0000313" key="2">
    <source>
        <dbReference type="Proteomes" id="UP000267804"/>
    </source>
</evidence>
<reference evidence="1 2" key="1">
    <citation type="submission" date="2017-10" db="EMBL/GenBank/DDBJ databases">
        <title>Integration of genomic and chemical information greatly accelerates assignment of the full stereostructure of myelolactone, a potent inhibitor of myeloma from a marine-derived Micromonospora.</title>
        <authorList>
            <person name="Kim M.C."/>
            <person name="Machado H."/>
            <person name="Jensen P.R."/>
            <person name="Fenical W."/>
        </authorList>
    </citation>
    <scope>NUCLEOTIDE SEQUENCE [LARGE SCALE GENOMIC DNA]</scope>
    <source>
        <strain evidence="1 2">CNY-010</strain>
    </source>
</reference>
<name>A0A386WW37_9ACTN</name>